<dbReference type="GO" id="GO:0016592">
    <property type="term" value="C:mediator complex"/>
    <property type="evidence" value="ECO:0007669"/>
    <property type="project" value="InterPro"/>
</dbReference>
<sequence>MAMESKDSDHIFSAADRIQQLNEIDQDVAKLLRAAGLAIQALTNTPLPTDNTLQDPSFRPGMSALESHKAAFKAASSQYFALLSSIDVRLRRQVYALEEASVVRPESAVKTGEGVGAGAFNPLETSWLNTRKDTVGKDKEAELWADAKAYAMKLRSMGADSLSGTQNGGGDTKNMGVD</sequence>
<keyword evidence="4" id="KW-0804">Transcription</keyword>
<evidence type="ECO:0000256" key="4">
    <source>
        <dbReference type="RuleBase" id="RU364147"/>
    </source>
</evidence>
<reference evidence="5" key="1">
    <citation type="submission" date="2023-03" db="EMBL/GenBank/DDBJ databases">
        <title>Emydomyces testavorans Genome Sequence.</title>
        <authorList>
            <person name="Hoyer L."/>
        </authorList>
    </citation>
    <scope>NUCLEOTIDE SEQUENCE</scope>
    <source>
        <strain evidence="5">16-2883</strain>
    </source>
</reference>
<comment type="similarity">
    <text evidence="2 4">Belongs to the Mediator complex subunit 11 family.</text>
</comment>
<comment type="subcellular location">
    <subcellularLocation>
        <location evidence="1 4">Nucleus</location>
    </subcellularLocation>
</comment>
<keyword evidence="3 4" id="KW-0539">Nucleus</keyword>
<dbReference type="GO" id="GO:0003712">
    <property type="term" value="F:transcription coregulator activity"/>
    <property type="evidence" value="ECO:0007669"/>
    <property type="project" value="InterPro"/>
</dbReference>
<protein>
    <recommendedName>
        <fullName evidence="4">Mediator of RNA polymerase II transcription subunit 11</fullName>
    </recommendedName>
    <alternativeName>
        <fullName evidence="4">Mediator complex subunit 11</fullName>
    </alternativeName>
</protein>
<dbReference type="GO" id="GO:0006357">
    <property type="term" value="P:regulation of transcription by RNA polymerase II"/>
    <property type="evidence" value="ECO:0007669"/>
    <property type="project" value="InterPro"/>
</dbReference>
<keyword evidence="6" id="KW-1185">Reference proteome</keyword>
<evidence type="ECO:0000256" key="2">
    <source>
        <dbReference type="ARBA" id="ARBA00008186"/>
    </source>
</evidence>
<evidence type="ECO:0000256" key="3">
    <source>
        <dbReference type="ARBA" id="ARBA00023242"/>
    </source>
</evidence>
<name>A0AAF0DJK7_9EURO</name>
<evidence type="ECO:0000313" key="5">
    <source>
        <dbReference type="EMBL" id="WEW58777.1"/>
    </source>
</evidence>
<dbReference type="InterPro" id="IPR019404">
    <property type="entry name" value="Mediator_Med11"/>
</dbReference>
<keyword evidence="4" id="KW-0010">Activator</keyword>
<evidence type="ECO:0000256" key="1">
    <source>
        <dbReference type="ARBA" id="ARBA00004123"/>
    </source>
</evidence>
<dbReference type="Pfam" id="PF10280">
    <property type="entry name" value="Med11"/>
    <property type="match status" value="1"/>
</dbReference>
<proteinExistence type="inferred from homology"/>
<dbReference type="Proteomes" id="UP001219355">
    <property type="component" value="Chromosome 2"/>
</dbReference>
<keyword evidence="4" id="KW-0805">Transcription regulation</keyword>
<dbReference type="AlphaFoldDB" id="A0AAF0DJK7"/>
<dbReference type="EMBL" id="CP120628">
    <property type="protein sequence ID" value="WEW58777.1"/>
    <property type="molecule type" value="Genomic_DNA"/>
</dbReference>
<dbReference type="Gene3D" id="1.10.287.3490">
    <property type="match status" value="1"/>
</dbReference>
<organism evidence="5 6">
    <name type="scientific">Emydomyces testavorans</name>
    <dbReference type="NCBI Taxonomy" id="2070801"/>
    <lineage>
        <taxon>Eukaryota</taxon>
        <taxon>Fungi</taxon>
        <taxon>Dikarya</taxon>
        <taxon>Ascomycota</taxon>
        <taxon>Pezizomycotina</taxon>
        <taxon>Eurotiomycetes</taxon>
        <taxon>Eurotiomycetidae</taxon>
        <taxon>Onygenales</taxon>
        <taxon>Nannizziopsiaceae</taxon>
        <taxon>Emydomyces</taxon>
    </lineage>
</organism>
<dbReference type="PANTHER" id="PTHR22890">
    <property type="entry name" value="MEDIATOR OF RNA POLYMERASE II TRANSCRIPTION SUBUNIT 11"/>
    <property type="match status" value="1"/>
</dbReference>
<accession>A0AAF0DJK7</accession>
<comment type="function">
    <text evidence="4">Component of the Mediator complex, a coactivator involved in the regulated transcription of nearly all RNA polymerase II-dependent genes. Mediator functions as a bridge to convey information from gene-specific regulatory proteins to the basal RNA polymerase II transcription machinery. Mediator is recruited to promoters by direct interactions with regulatory proteins and serves as a scaffold for the assembly of a functional pre-initiation complex with RNA polymerase II and the general transcription factors.</text>
</comment>
<gene>
    <name evidence="4" type="primary">MED11</name>
    <name evidence="5" type="ORF">PRK78_004245</name>
</gene>
<evidence type="ECO:0000313" key="6">
    <source>
        <dbReference type="Proteomes" id="UP001219355"/>
    </source>
</evidence>
<comment type="subunit">
    <text evidence="4">Component of the Mediator complex.</text>
</comment>